<dbReference type="Gene3D" id="2.40.170.20">
    <property type="entry name" value="TonB-dependent receptor, beta-barrel domain"/>
    <property type="match status" value="1"/>
</dbReference>
<evidence type="ECO:0000256" key="2">
    <source>
        <dbReference type="ARBA" id="ARBA00023136"/>
    </source>
</evidence>
<feature type="chain" id="PRO_5032857892" evidence="4">
    <location>
        <begin position="19"/>
        <end position="792"/>
    </location>
</feature>
<protein>
    <submittedName>
        <fullName evidence="6">TonB-dependent receptor</fullName>
    </submittedName>
</protein>
<dbReference type="Pfam" id="PF14905">
    <property type="entry name" value="OMP_b-brl_3"/>
    <property type="match status" value="1"/>
</dbReference>
<evidence type="ECO:0000313" key="6">
    <source>
        <dbReference type="EMBL" id="HEA22527.1"/>
    </source>
</evidence>
<sequence>MKRSILLLTLFLPLLLSAQFKISGNVSNETEKITWANVVLLSENDQLVTGGITEESGAFALSVKSGDYRLVVSFLGYENFEKQISVEGDLNLGEIRLKETANALEEVTVSYRKKLIEQKADRIVFTIENSMAATGGDALDALKIAPGLRVDDNGIRMLGKGNSQVMINGRIFPLTGTELIGYLNSISADDIKKIEVITNPPAKYEASGNGGLINIILKKGIQDSWKNTTTMSYNINTHSFLTVRNSLLYYKNSWNISLSLDNTSGSLQALEDFQVYYPENMWNIAITTKDKQDAFSGRLLLDYNLTGKTTIGMQYLGNNRQPDIKDKSISSIFNSAGTLDSLLINSGTSIHHTNSHLINAHSITELDTVGRKLSFDLDYFQYRSDTNRDFKTDSFSPEMDFRNINASAITTSDQSIENFTFKGDMEHPLNFLNLSYGFLVSSTKSQSEIENFNTQTGTPLFDANTSNTFRYMENNQALYLNGTRKLNDRWALQIGLRAENTQTEGYSKNLDQTNSNKYLKVFPTAYLSYNKNETNSISLSYGKRIRRPSYGNLNPFRVYVSSNTYSEGNPFLQPSFTDVFEFKHTYKNKLTTNAFFNRTIDGSGVIFTSEVDTKTQIVTRENFYDQNSYGIGESYLFNTINWLQSQNSFTLVNIQTKLIKPIDALPQNGFSFNLTSNNSISISETTKMQIDASYNSYAKSDLFTIGETFSLDFGLSKTFLNNNLQLAVFVKDIFDTSSLNNLSSTVNGVRQVYGQSRNNRFVRVSASYNFGNKKIKVKERSFGNDEERRRAN</sequence>
<feature type="domain" description="Outer membrane protein beta-barrel" evidence="5">
    <location>
        <begin position="366"/>
        <end position="768"/>
    </location>
</feature>
<evidence type="ECO:0000256" key="3">
    <source>
        <dbReference type="ARBA" id="ARBA00023237"/>
    </source>
</evidence>
<name>A0A831QTJ5_9FLAO</name>
<feature type="signal peptide" evidence="4">
    <location>
        <begin position="1"/>
        <end position="18"/>
    </location>
</feature>
<dbReference type="SUPFAM" id="SSF56935">
    <property type="entry name" value="Porins"/>
    <property type="match status" value="1"/>
</dbReference>
<evidence type="ECO:0000256" key="4">
    <source>
        <dbReference type="SAM" id="SignalP"/>
    </source>
</evidence>
<dbReference type="InterPro" id="IPR008969">
    <property type="entry name" value="CarboxyPept-like_regulatory"/>
</dbReference>
<keyword evidence="4" id="KW-0732">Signal</keyword>
<gene>
    <name evidence="6" type="ORF">ENH87_16635</name>
</gene>
<keyword evidence="6" id="KW-0675">Receptor</keyword>
<dbReference type="InterPro" id="IPR041700">
    <property type="entry name" value="OMP_b-brl_3"/>
</dbReference>
<dbReference type="Proteomes" id="UP000886191">
    <property type="component" value="Unassembled WGS sequence"/>
</dbReference>
<dbReference type="PANTHER" id="PTHR40980">
    <property type="entry name" value="PLUG DOMAIN-CONTAINING PROTEIN"/>
    <property type="match status" value="1"/>
</dbReference>
<evidence type="ECO:0000256" key="1">
    <source>
        <dbReference type="ARBA" id="ARBA00004442"/>
    </source>
</evidence>
<comment type="caution">
    <text evidence="6">The sequence shown here is derived from an EMBL/GenBank/DDBJ whole genome shotgun (WGS) entry which is preliminary data.</text>
</comment>
<dbReference type="InterPro" id="IPR037066">
    <property type="entry name" value="Plug_dom_sf"/>
</dbReference>
<dbReference type="EMBL" id="DRGL01000062">
    <property type="protein sequence ID" value="HEA22527.1"/>
    <property type="molecule type" value="Genomic_DNA"/>
</dbReference>
<reference evidence="6" key="1">
    <citation type="journal article" date="2020" name="mSystems">
        <title>Genome- and Community-Level Interaction Insights into Carbon Utilization and Element Cycling Functions of Hydrothermarchaeota in Hydrothermal Sediment.</title>
        <authorList>
            <person name="Zhou Z."/>
            <person name="Liu Y."/>
            <person name="Xu W."/>
            <person name="Pan J."/>
            <person name="Luo Z.H."/>
            <person name="Li M."/>
        </authorList>
    </citation>
    <scope>NUCLEOTIDE SEQUENCE [LARGE SCALE GENOMIC DNA]</scope>
    <source>
        <strain evidence="6">HyVt-345</strain>
    </source>
</reference>
<dbReference type="AlphaFoldDB" id="A0A831QTJ5"/>
<keyword evidence="3" id="KW-0998">Cell outer membrane</keyword>
<dbReference type="Pfam" id="PF13715">
    <property type="entry name" value="CarbopepD_reg_2"/>
    <property type="match status" value="1"/>
</dbReference>
<organism evidence="6">
    <name type="scientific">Pricia antarctica</name>
    <dbReference type="NCBI Taxonomy" id="641691"/>
    <lineage>
        <taxon>Bacteria</taxon>
        <taxon>Pseudomonadati</taxon>
        <taxon>Bacteroidota</taxon>
        <taxon>Flavobacteriia</taxon>
        <taxon>Flavobacteriales</taxon>
        <taxon>Flavobacteriaceae</taxon>
        <taxon>Pricia</taxon>
    </lineage>
</organism>
<dbReference type="PANTHER" id="PTHR40980:SF4">
    <property type="entry name" value="TONB-DEPENDENT RECEPTOR-LIKE BETA-BARREL DOMAIN-CONTAINING PROTEIN"/>
    <property type="match status" value="1"/>
</dbReference>
<keyword evidence="2" id="KW-0472">Membrane</keyword>
<dbReference type="Gene3D" id="2.170.130.10">
    <property type="entry name" value="TonB-dependent receptor, plug domain"/>
    <property type="match status" value="1"/>
</dbReference>
<dbReference type="InterPro" id="IPR036942">
    <property type="entry name" value="Beta-barrel_TonB_sf"/>
</dbReference>
<evidence type="ECO:0000259" key="5">
    <source>
        <dbReference type="Pfam" id="PF14905"/>
    </source>
</evidence>
<proteinExistence type="predicted"/>
<dbReference type="GO" id="GO:0009279">
    <property type="term" value="C:cell outer membrane"/>
    <property type="evidence" value="ECO:0007669"/>
    <property type="project" value="UniProtKB-SubCell"/>
</dbReference>
<accession>A0A831QTJ5</accession>
<dbReference type="SUPFAM" id="SSF49464">
    <property type="entry name" value="Carboxypeptidase regulatory domain-like"/>
    <property type="match status" value="1"/>
</dbReference>
<comment type="subcellular location">
    <subcellularLocation>
        <location evidence="1">Cell outer membrane</location>
    </subcellularLocation>
</comment>